<dbReference type="Proteomes" id="UP001589647">
    <property type="component" value="Unassembled WGS sequence"/>
</dbReference>
<dbReference type="EMBL" id="JBHMEI010000001">
    <property type="protein sequence ID" value="MFB9200039.1"/>
    <property type="molecule type" value="Genomic_DNA"/>
</dbReference>
<proteinExistence type="predicted"/>
<organism evidence="2 3">
    <name type="scientific">Nonomuraea spiralis</name>
    <dbReference type="NCBI Taxonomy" id="46182"/>
    <lineage>
        <taxon>Bacteria</taxon>
        <taxon>Bacillati</taxon>
        <taxon>Actinomycetota</taxon>
        <taxon>Actinomycetes</taxon>
        <taxon>Streptosporangiales</taxon>
        <taxon>Streptosporangiaceae</taxon>
        <taxon>Nonomuraea</taxon>
    </lineage>
</organism>
<comment type="caution">
    <text evidence="2">The sequence shown here is derived from an EMBL/GenBank/DDBJ whole genome shotgun (WGS) entry which is preliminary data.</text>
</comment>
<accession>A0ABV5I8C8</accession>
<gene>
    <name evidence="2" type="ORF">ACFFV7_02445</name>
</gene>
<feature type="region of interest" description="Disordered" evidence="1">
    <location>
        <begin position="1"/>
        <end position="30"/>
    </location>
</feature>
<dbReference type="RefSeq" id="WP_189645652.1">
    <property type="nucleotide sequence ID" value="NZ_BMRC01000001.1"/>
</dbReference>
<evidence type="ECO:0000313" key="2">
    <source>
        <dbReference type="EMBL" id="MFB9200039.1"/>
    </source>
</evidence>
<feature type="region of interest" description="Disordered" evidence="1">
    <location>
        <begin position="59"/>
        <end position="86"/>
    </location>
</feature>
<feature type="compositionally biased region" description="Low complexity" evidence="1">
    <location>
        <begin position="7"/>
        <end position="24"/>
    </location>
</feature>
<keyword evidence="3" id="KW-1185">Reference proteome</keyword>
<name>A0ABV5I8C8_9ACTN</name>
<reference evidence="2 3" key="1">
    <citation type="submission" date="2024-09" db="EMBL/GenBank/DDBJ databases">
        <authorList>
            <person name="Sun Q."/>
            <person name="Mori K."/>
        </authorList>
    </citation>
    <scope>NUCLEOTIDE SEQUENCE [LARGE SCALE GENOMIC DNA]</scope>
    <source>
        <strain evidence="2 3">CCM 3426</strain>
    </source>
</reference>
<feature type="compositionally biased region" description="Basic and acidic residues" evidence="1">
    <location>
        <begin position="59"/>
        <end position="82"/>
    </location>
</feature>
<evidence type="ECO:0000313" key="3">
    <source>
        <dbReference type="Proteomes" id="UP001589647"/>
    </source>
</evidence>
<evidence type="ECO:0000256" key="1">
    <source>
        <dbReference type="SAM" id="MobiDB-lite"/>
    </source>
</evidence>
<sequence length="111" mass="12198">MASQALADTVHTTATSATSAAPDDCAARNAGHARNAPCKWLEEGNKRCYYCRDKKGSGYKKQYCESKPKQQESTERECKTTKEPLPTAPDRTCKTCTDTKTGKVLSRECNS</sequence>
<protein>
    <submittedName>
        <fullName evidence="2">Uncharacterized protein</fullName>
    </submittedName>
</protein>